<dbReference type="AlphaFoldDB" id="A0A6C0H7N8"/>
<sequence length="42" mass="5260">MVPLNVIIIYYFLKKIYIPQFIHRIKSFRKLDYNNIIEYIII</sequence>
<evidence type="ECO:0000313" key="1">
    <source>
        <dbReference type="EMBL" id="QHT76509.1"/>
    </source>
</evidence>
<organism evidence="1">
    <name type="scientific">viral metagenome</name>
    <dbReference type="NCBI Taxonomy" id="1070528"/>
    <lineage>
        <taxon>unclassified sequences</taxon>
        <taxon>metagenomes</taxon>
        <taxon>organismal metagenomes</taxon>
    </lineage>
</organism>
<name>A0A6C0H7N8_9ZZZZ</name>
<protein>
    <submittedName>
        <fullName evidence="1">Uncharacterized protein</fullName>
    </submittedName>
</protein>
<accession>A0A6C0H7N8</accession>
<dbReference type="EMBL" id="MN739897">
    <property type="protein sequence ID" value="QHT76509.1"/>
    <property type="molecule type" value="Genomic_DNA"/>
</dbReference>
<reference evidence="1" key="1">
    <citation type="journal article" date="2020" name="Nature">
        <title>Giant virus diversity and host interactions through global metagenomics.</title>
        <authorList>
            <person name="Schulz F."/>
            <person name="Roux S."/>
            <person name="Paez-Espino D."/>
            <person name="Jungbluth S."/>
            <person name="Walsh D.A."/>
            <person name="Denef V.J."/>
            <person name="McMahon K.D."/>
            <person name="Konstantinidis K.T."/>
            <person name="Eloe-Fadrosh E.A."/>
            <person name="Kyrpides N.C."/>
            <person name="Woyke T."/>
        </authorList>
    </citation>
    <scope>NUCLEOTIDE SEQUENCE</scope>
    <source>
        <strain evidence="1">GVMAG-M-3300023179-82</strain>
    </source>
</reference>
<proteinExistence type="predicted"/>